<accession>E0UJ70</accession>
<name>E0UJ70_GLOV7</name>
<dbReference type="STRING" id="497965.Cyan7822_3841"/>
<keyword evidence="2" id="KW-1185">Reference proteome</keyword>
<dbReference type="HOGENOM" id="CLU_2616088_0_0_3"/>
<gene>
    <name evidence="1" type="ordered locus">Cyan7822_3841</name>
</gene>
<dbReference type="KEGG" id="cyj:Cyan7822_3841"/>
<dbReference type="Proteomes" id="UP000008206">
    <property type="component" value="Chromosome"/>
</dbReference>
<sequence>MTRVLKFSEYEQSTSKVISQSLEPQHLERLHPEDLDLLRGRVLAWIVKCGYARKDAVQSAYQELIEARKNKKDTLDRF</sequence>
<protein>
    <submittedName>
        <fullName evidence="1">2-dehydropantoate 2-reductase</fullName>
    </submittedName>
</protein>
<proteinExistence type="predicted"/>
<evidence type="ECO:0000313" key="2">
    <source>
        <dbReference type="Proteomes" id="UP000008206"/>
    </source>
</evidence>
<dbReference type="AlphaFoldDB" id="E0UJ70"/>
<dbReference type="RefSeq" id="WP_013323841.1">
    <property type="nucleotide sequence ID" value="NC_014501.1"/>
</dbReference>
<reference evidence="2" key="1">
    <citation type="journal article" date="2011" name="MBio">
        <title>Novel metabolic attributes of the genus Cyanothece, comprising a group of unicellular nitrogen-fixing Cyanobacteria.</title>
        <authorList>
            <person name="Bandyopadhyay A."/>
            <person name="Elvitigala T."/>
            <person name="Welsh E."/>
            <person name="Stockel J."/>
            <person name="Liberton M."/>
            <person name="Min H."/>
            <person name="Sherman L.A."/>
            <person name="Pakrasi H.B."/>
        </authorList>
    </citation>
    <scope>NUCLEOTIDE SEQUENCE [LARGE SCALE GENOMIC DNA]</scope>
    <source>
        <strain evidence="2">PCC 7822</strain>
    </source>
</reference>
<evidence type="ECO:0000313" key="1">
    <source>
        <dbReference type="EMBL" id="ADN15773.1"/>
    </source>
</evidence>
<organism evidence="1 2">
    <name type="scientific">Gloeothece verrucosa (strain PCC 7822)</name>
    <name type="common">Cyanothece sp. (strain PCC 7822)</name>
    <dbReference type="NCBI Taxonomy" id="497965"/>
    <lineage>
        <taxon>Bacteria</taxon>
        <taxon>Bacillati</taxon>
        <taxon>Cyanobacteriota</taxon>
        <taxon>Cyanophyceae</taxon>
        <taxon>Oscillatoriophycideae</taxon>
        <taxon>Chroococcales</taxon>
        <taxon>Aphanothecaceae</taxon>
        <taxon>Gloeothece</taxon>
        <taxon>Gloeothece verrucosa</taxon>
    </lineage>
</organism>
<dbReference type="EMBL" id="CP002198">
    <property type="protein sequence ID" value="ADN15773.1"/>
    <property type="molecule type" value="Genomic_DNA"/>
</dbReference>